<dbReference type="GO" id="GO:0020037">
    <property type="term" value="F:heme binding"/>
    <property type="evidence" value="ECO:0007669"/>
    <property type="project" value="TreeGrafter"/>
</dbReference>
<dbReference type="PANTHER" id="PTHR30365:SF0">
    <property type="entry name" value="CYTOCHROME BD-I UBIQUINOL OXIDASE SUBUNIT 1"/>
    <property type="match status" value="1"/>
</dbReference>
<evidence type="ECO:0000256" key="3">
    <source>
        <dbReference type="ARBA" id="ARBA00022448"/>
    </source>
</evidence>
<proteinExistence type="inferred from homology"/>
<dbReference type="EMBL" id="CP001848">
    <property type="protein sequence ID" value="ADB19233.1"/>
    <property type="molecule type" value="Genomic_DNA"/>
</dbReference>
<keyword evidence="9 13" id="KW-0249">Electron transport</keyword>
<feature type="transmembrane region" description="Helical" evidence="13">
    <location>
        <begin position="225"/>
        <end position="245"/>
    </location>
</feature>
<dbReference type="STRING" id="530564.Psta_4591"/>
<evidence type="ECO:0000256" key="7">
    <source>
        <dbReference type="ARBA" id="ARBA00022692"/>
    </source>
</evidence>
<keyword evidence="7 13" id="KW-0812">Transmembrane</keyword>
<evidence type="ECO:0000256" key="10">
    <source>
        <dbReference type="ARBA" id="ARBA00022989"/>
    </source>
</evidence>
<evidence type="ECO:0000313" key="16">
    <source>
        <dbReference type="Proteomes" id="UP000001887"/>
    </source>
</evidence>
<comment type="similarity">
    <text evidence="2 13">Belongs to the cytochrome ubiquinol oxidase subunit 1 family.</text>
</comment>
<sequence length="490" mass="54650">MDVLLLSRLQFAFTIMFHYLFPPLTIGLGIMLVYLEGMFLWTKTPIYETAARFWTKVFGLNFALGVVTGIVMEFEFGTNWAAYSRYVGDVFGSALAAEGIFAFFLESGFLSLLLFGWDRVGPKMHFFATCMVAIGGIFSSVWITVANSWQQTPAGHVIREQVINGHVFLRAEIVDFWAMVFNPSTVNRLIHVWLGAFVLGAFFVMSISAWYLLKKRHLEFAKKSFGGALIFATVSSYLQLASGHFQAEGVAHHQPAKLAAMEGLYTTQKQAPVYLFGWPDSQTKQVKYGIPIPGMLSLMVTGDSNQEVRGLDQLDPIWGTPPVWITFQAYHIMIAIGMIFIVSCTYSCFLLYRGTLYETRWVLWYHVFALGLAFLANEMGWVSAEVGRQPWIVYPTLVDGLPTGGLRTSAALSEAVIAEQVLGSIIFFAIVYGLLFVLWITLLHQKISHGPDDHAKESGEHPRSDQPQNVMDAATELASHDQSLTGKPAT</sequence>
<organism evidence="15 16">
    <name type="scientific">Pirellula staleyi (strain ATCC 27377 / DSM 6068 / ICPB 4128)</name>
    <name type="common">Pirella staleyi</name>
    <dbReference type="NCBI Taxonomy" id="530564"/>
    <lineage>
        <taxon>Bacteria</taxon>
        <taxon>Pseudomonadati</taxon>
        <taxon>Planctomycetota</taxon>
        <taxon>Planctomycetia</taxon>
        <taxon>Pirellulales</taxon>
        <taxon>Pirellulaceae</taxon>
        <taxon>Pirellula</taxon>
    </lineage>
</organism>
<accession>D2R730</accession>
<keyword evidence="8 13" id="KW-0479">Metal-binding</keyword>
<keyword evidence="16" id="KW-1185">Reference proteome</keyword>
<dbReference type="GO" id="GO:0046872">
    <property type="term" value="F:metal ion binding"/>
    <property type="evidence" value="ECO:0007669"/>
    <property type="project" value="UniProtKB-UniRule"/>
</dbReference>
<dbReference type="OrthoDB" id="9807042at2"/>
<gene>
    <name evidence="15" type="ordered locus">Psta_4591</name>
</gene>
<keyword evidence="6 13" id="KW-0349">Heme</keyword>
<dbReference type="eggNOG" id="COG1271">
    <property type="taxonomic scope" value="Bacteria"/>
</dbReference>
<evidence type="ECO:0000256" key="2">
    <source>
        <dbReference type="ARBA" id="ARBA00009819"/>
    </source>
</evidence>
<evidence type="ECO:0000256" key="14">
    <source>
        <dbReference type="SAM" id="MobiDB-lite"/>
    </source>
</evidence>
<feature type="region of interest" description="Disordered" evidence="14">
    <location>
        <begin position="451"/>
        <end position="490"/>
    </location>
</feature>
<dbReference type="HOGENOM" id="CLU_030555_3_1_0"/>
<dbReference type="InterPro" id="IPR002585">
    <property type="entry name" value="Cyt-d_ubiquinol_oxidase_su_1"/>
</dbReference>
<dbReference type="GO" id="GO:0009055">
    <property type="term" value="F:electron transfer activity"/>
    <property type="evidence" value="ECO:0007669"/>
    <property type="project" value="UniProtKB-UniRule"/>
</dbReference>
<feature type="transmembrane region" description="Helical" evidence="13">
    <location>
        <begin position="20"/>
        <end position="41"/>
    </location>
</feature>
<evidence type="ECO:0000256" key="11">
    <source>
        <dbReference type="ARBA" id="ARBA00023004"/>
    </source>
</evidence>
<dbReference type="GO" id="GO:0016682">
    <property type="term" value="F:oxidoreductase activity, acting on diphenols and related substances as donors, oxygen as acceptor"/>
    <property type="evidence" value="ECO:0007669"/>
    <property type="project" value="TreeGrafter"/>
</dbReference>
<evidence type="ECO:0000256" key="12">
    <source>
        <dbReference type="ARBA" id="ARBA00023136"/>
    </source>
</evidence>
<dbReference type="GO" id="GO:0005886">
    <property type="term" value="C:plasma membrane"/>
    <property type="evidence" value="ECO:0007669"/>
    <property type="project" value="UniProtKB-SubCell"/>
</dbReference>
<dbReference type="Proteomes" id="UP000001887">
    <property type="component" value="Chromosome"/>
</dbReference>
<keyword evidence="10 13" id="KW-1133">Transmembrane helix</keyword>
<evidence type="ECO:0000256" key="9">
    <source>
        <dbReference type="ARBA" id="ARBA00022982"/>
    </source>
</evidence>
<keyword evidence="4 13" id="KW-1003">Cell membrane</keyword>
<evidence type="ECO:0000256" key="6">
    <source>
        <dbReference type="ARBA" id="ARBA00022617"/>
    </source>
</evidence>
<dbReference type="AlphaFoldDB" id="D2R730"/>
<dbReference type="GO" id="GO:0070069">
    <property type="term" value="C:cytochrome complex"/>
    <property type="evidence" value="ECO:0007669"/>
    <property type="project" value="UniProtKB-UniRule"/>
</dbReference>
<name>D2R730_PIRSD</name>
<evidence type="ECO:0000256" key="8">
    <source>
        <dbReference type="ARBA" id="ARBA00022723"/>
    </source>
</evidence>
<feature type="transmembrane region" description="Helical" evidence="13">
    <location>
        <begin position="126"/>
        <end position="145"/>
    </location>
</feature>
<keyword evidence="5" id="KW-0997">Cell inner membrane</keyword>
<protein>
    <submittedName>
        <fullName evidence="15">Cytochrome bd ubiquinol oxidase subunit I</fullName>
    </submittedName>
</protein>
<keyword evidence="12 13" id="KW-0472">Membrane</keyword>
<reference evidence="15 16" key="1">
    <citation type="journal article" date="2009" name="Stand. Genomic Sci.">
        <title>Complete genome sequence of Pirellula staleyi type strain (ATCC 27377).</title>
        <authorList>
            <person name="Clum A."/>
            <person name="Tindall B.J."/>
            <person name="Sikorski J."/>
            <person name="Ivanova N."/>
            <person name="Mavrommatis K."/>
            <person name="Lucas S."/>
            <person name="Glavina del Rio T."/>
            <person name="Nolan M."/>
            <person name="Chen F."/>
            <person name="Tice H."/>
            <person name="Pitluck S."/>
            <person name="Cheng J.F."/>
            <person name="Chertkov O."/>
            <person name="Brettin T."/>
            <person name="Han C."/>
            <person name="Detter J.C."/>
            <person name="Kuske C."/>
            <person name="Bruce D."/>
            <person name="Goodwin L."/>
            <person name="Ovchinikova G."/>
            <person name="Pati A."/>
            <person name="Mikhailova N."/>
            <person name="Chen A."/>
            <person name="Palaniappan K."/>
            <person name="Land M."/>
            <person name="Hauser L."/>
            <person name="Chang Y.J."/>
            <person name="Jeffries C.D."/>
            <person name="Chain P."/>
            <person name="Rohde M."/>
            <person name="Goker M."/>
            <person name="Bristow J."/>
            <person name="Eisen J.A."/>
            <person name="Markowitz V."/>
            <person name="Hugenholtz P."/>
            <person name="Kyrpides N.C."/>
            <person name="Klenk H.P."/>
            <person name="Lapidus A."/>
        </authorList>
    </citation>
    <scope>NUCLEOTIDE SEQUENCE [LARGE SCALE GENOMIC DNA]</scope>
    <source>
        <strain evidence="16">ATCC 27377 / DSM 6068 / ICPB 4128</strain>
    </source>
</reference>
<dbReference type="Pfam" id="PF01654">
    <property type="entry name" value="Cyt_bd_oxida_I"/>
    <property type="match status" value="1"/>
</dbReference>
<comment type="subcellular location">
    <subcellularLocation>
        <location evidence="1">Cell inner membrane</location>
        <topology evidence="1">Multi-pass membrane protein</topology>
    </subcellularLocation>
</comment>
<feature type="transmembrane region" description="Helical" evidence="13">
    <location>
        <begin position="329"/>
        <end position="351"/>
    </location>
</feature>
<feature type="transmembrane region" description="Helical" evidence="13">
    <location>
        <begin position="91"/>
        <end position="114"/>
    </location>
</feature>
<dbReference type="PANTHER" id="PTHR30365">
    <property type="entry name" value="CYTOCHROME D UBIQUINOL OXIDASE"/>
    <property type="match status" value="1"/>
</dbReference>
<evidence type="ECO:0000256" key="5">
    <source>
        <dbReference type="ARBA" id="ARBA00022519"/>
    </source>
</evidence>
<feature type="compositionally biased region" description="Polar residues" evidence="14">
    <location>
        <begin position="480"/>
        <end position="490"/>
    </location>
</feature>
<feature type="transmembrane region" description="Helical" evidence="13">
    <location>
        <begin position="53"/>
        <end position="71"/>
    </location>
</feature>
<evidence type="ECO:0000256" key="4">
    <source>
        <dbReference type="ARBA" id="ARBA00022475"/>
    </source>
</evidence>
<keyword evidence="11 13" id="KW-0408">Iron</keyword>
<feature type="transmembrane region" description="Helical" evidence="13">
    <location>
        <begin position="363"/>
        <end position="384"/>
    </location>
</feature>
<feature type="transmembrane region" description="Helical" evidence="13">
    <location>
        <begin position="421"/>
        <end position="442"/>
    </location>
</feature>
<keyword evidence="3 13" id="KW-0813">Transport</keyword>
<evidence type="ECO:0000313" key="15">
    <source>
        <dbReference type="EMBL" id="ADB19233.1"/>
    </source>
</evidence>
<evidence type="ECO:0000256" key="1">
    <source>
        <dbReference type="ARBA" id="ARBA00004429"/>
    </source>
</evidence>
<evidence type="ECO:0000256" key="13">
    <source>
        <dbReference type="PIRNR" id="PIRNR006446"/>
    </source>
</evidence>
<dbReference type="PIRSF" id="PIRSF006446">
    <property type="entry name" value="Cyt_quinol_oxidase_1"/>
    <property type="match status" value="1"/>
</dbReference>
<dbReference type="GO" id="GO:0019646">
    <property type="term" value="P:aerobic electron transport chain"/>
    <property type="evidence" value="ECO:0007669"/>
    <property type="project" value="InterPro"/>
</dbReference>
<feature type="compositionally biased region" description="Basic and acidic residues" evidence="14">
    <location>
        <begin position="451"/>
        <end position="464"/>
    </location>
</feature>
<dbReference type="KEGG" id="psl:Psta_4591"/>
<feature type="transmembrane region" description="Helical" evidence="13">
    <location>
        <begin position="190"/>
        <end position="213"/>
    </location>
</feature>